<feature type="region of interest" description="Disordered" evidence="1">
    <location>
        <begin position="195"/>
        <end position="265"/>
    </location>
</feature>
<dbReference type="Proteomes" id="UP000799440">
    <property type="component" value="Unassembled WGS sequence"/>
</dbReference>
<name>A0A6A6V6K4_9PLEO</name>
<dbReference type="EMBL" id="MU006578">
    <property type="protein sequence ID" value="KAF2746228.1"/>
    <property type="molecule type" value="Genomic_DNA"/>
</dbReference>
<reference evidence="2" key="1">
    <citation type="journal article" date="2020" name="Stud. Mycol.">
        <title>101 Dothideomycetes genomes: a test case for predicting lifestyles and emergence of pathogens.</title>
        <authorList>
            <person name="Haridas S."/>
            <person name="Albert R."/>
            <person name="Binder M."/>
            <person name="Bloem J."/>
            <person name="Labutti K."/>
            <person name="Salamov A."/>
            <person name="Andreopoulos B."/>
            <person name="Baker S."/>
            <person name="Barry K."/>
            <person name="Bills G."/>
            <person name="Bluhm B."/>
            <person name="Cannon C."/>
            <person name="Castanera R."/>
            <person name="Culley D."/>
            <person name="Daum C."/>
            <person name="Ezra D."/>
            <person name="Gonzalez J."/>
            <person name="Henrissat B."/>
            <person name="Kuo A."/>
            <person name="Liang C."/>
            <person name="Lipzen A."/>
            <person name="Lutzoni F."/>
            <person name="Magnuson J."/>
            <person name="Mondo S."/>
            <person name="Nolan M."/>
            <person name="Ohm R."/>
            <person name="Pangilinan J."/>
            <person name="Park H.-J."/>
            <person name="Ramirez L."/>
            <person name="Alfaro M."/>
            <person name="Sun H."/>
            <person name="Tritt A."/>
            <person name="Yoshinaga Y."/>
            <person name="Zwiers L.-H."/>
            <person name="Turgeon B."/>
            <person name="Goodwin S."/>
            <person name="Spatafora J."/>
            <person name="Crous P."/>
            <person name="Grigoriev I."/>
        </authorList>
    </citation>
    <scope>NUCLEOTIDE SEQUENCE</scope>
    <source>
        <strain evidence="2">CBS 119925</strain>
    </source>
</reference>
<evidence type="ECO:0000256" key="1">
    <source>
        <dbReference type="SAM" id="MobiDB-lite"/>
    </source>
</evidence>
<dbReference type="AlphaFoldDB" id="A0A6A6V6K4"/>
<feature type="compositionally biased region" description="Polar residues" evidence="1">
    <location>
        <begin position="250"/>
        <end position="260"/>
    </location>
</feature>
<sequence length="357" mass="39383">MSPSQSRGHDTNHPPPTLHYIPRKPVPIQTQVTTSQAPLRPSQESCLFKTHCVFTARPTIFPRSGADSHGPACKIITAFKEGRAKVFGTNTPPSTNPYVALTTQPNDCAHKYREGRCKRCLLRESPNGPNLTSGLHHHECDCIQFRTIKDTEVEELLPTLDLNSPLFNQAEVLASIPEQGETGQDHLLYHASRGSSIADVSDDDEEEEHVARAENLPRHPAVPDLRALVKEDDKSENSTQPNGMIEGSDRNASPNTPLRSTRTHVDYAPLQLPRFPGTMDLRALIRDPEDRSTGTPVGSSLGVVTSSTVTLSDTVPSTIASTTRPRQNFRRPTVRFVEPDEQTKSTKRNSRLGDDLP</sequence>
<feature type="region of interest" description="Disordered" evidence="1">
    <location>
        <begin position="335"/>
        <end position="357"/>
    </location>
</feature>
<protein>
    <submittedName>
        <fullName evidence="2">Uncharacterized protein</fullName>
    </submittedName>
</protein>
<evidence type="ECO:0000313" key="2">
    <source>
        <dbReference type="EMBL" id="KAF2746228.1"/>
    </source>
</evidence>
<proteinExistence type="predicted"/>
<keyword evidence="3" id="KW-1185">Reference proteome</keyword>
<feature type="region of interest" description="Disordered" evidence="1">
    <location>
        <begin position="1"/>
        <end position="22"/>
    </location>
</feature>
<accession>A0A6A6V6K4</accession>
<evidence type="ECO:0000313" key="3">
    <source>
        <dbReference type="Proteomes" id="UP000799440"/>
    </source>
</evidence>
<feature type="compositionally biased region" description="Basic and acidic residues" evidence="1">
    <location>
        <begin position="227"/>
        <end position="236"/>
    </location>
</feature>
<gene>
    <name evidence="2" type="ORF">M011DRAFT_478226</name>
</gene>
<organism evidence="2 3">
    <name type="scientific">Sporormia fimetaria CBS 119925</name>
    <dbReference type="NCBI Taxonomy" id="1340428"/>
    <lineage>
        <taxon>Eukaryota</taxon>
        <taxon>Fungi</taxon>
        <taxon>Dikarya</taxon>
        <taxon>Ascomycota</taxon>
        <taxon>Pezizomycotina</taxon>
        <taxon>Dothideomycetes</taxon>
        <taxon>Pleosporomycetidae</taxon>
        <taxon>Pleosporales</taxon>
        <taxon>Sporormiaceae</taxon>
        <taxon>Sporormia</taxon>
    </lineage>
</organism>